<dbReference type="AlphaFoldDB" id="A0A1Q6A3B6"/>
<feature type="domain" description="Apea-like HEPN" evidence="1">
    <location>
        <begin position="43"/>
        <end position="145"/>
    </location>
</feature>
<sequence length="158" mass="18463">MIKNSFEVLIRKWYSFDSQMAPILKHLIASIKDKNIFDTGDFLIVVQALEGYATRFRPDFPKKNKLITLKEQLESLWLEFSFVPFIRNLNIDLDIIVNSRHYYSHFFPKKANAHVADGIELYQLTQPLKIILICCVLSETGFDQQSILNIMNAYKSRT</sequence>
<dbReference type="STRING" id="1302689.RG47T_3961"/>
<dbReference type="OrthoDB" id="1351641at2"/>
<proteinExistence type="predicted"/>
<evidence type="ECO:0000259" key="1">
    <source>
        <dbReference type="Pfam" id="PF18739"/>
    </source>
</evidence>
<comment type="caution">
    <text evidence="2">The sequence shown here is derived from an EMBL/GenBank/DDBJ whole genome shotgun (WGS) entry which is preliminary data.</text>
</comment>
<evidence type="ECO:0000313" key="2">
    <source>
        <dbReference type="EMBL" id="OKS88493.1"/>
    </source>
</evidence>
<name>A0A1Q6A3B6_9SPHI</name>
<reference evidence="2 3" key="1">
    <citation type="submission" date="2016-11" db="EMBL/GenBank/DDBJ databases">
        <title>Whole Genome Sequencing of Mucilaginibacter polytrichastri RG4-7(T) isolated from the moss sample.</title>
        <authorList>
            <person name="Li Y."/>
        </authorList>
    </citation>
    <scope>NUCLEOTIDE SEQUENCE [LARGE SCALE GENOMIC DNA]</scope>
    <source>
        <strain evidence="2 3">RG4-7</strain>
    </source>
</reference>
<dbReference type="Pfam" id="PF18739">
    <property type="entry name" value="HEPN_Apea"/>
    <property type="match status" value="1"/>
</dbReference>
<evidence type="ECO:0000313" key="3">
    <source>
        <dbReference type="Proteomes" id="UP000186720"/>
    </source>
</evidence>
<accession>A0A1Q6A3B6</accession>
<protein>
    <recommendedName>
        <fullName evidence="1">Apea-like HEPN domain-containing protein</fullName>
    </recommendedName>
</protein>
<keyword evidence="3" id="KW-1185">Reference proteome</keyword>
<dbReference type="EMBL" id="MPPL01000001">
    <property type="protein sequence ID" value="OKS88493.1"/>
    <property type="molecule type" value="Genomic_DNA"/>
</dbReference>
<dbReference type="Proteomes" id="UP000186720">
    <property type="component" value="Unassembled WGS sequence"/>
</dbReference>
<dbReference type="RefSeq" id="WP_139235735.1">
    <property type="nucleotide sequence ID" value="NZ_FPAM01000011.1"/>
</dbReference>
<gene>
    <name evidence="2" type="ORF">RG47T_3961</name>
</gene>
<organism evidence="2 3">
    <name type="scientific">Mucilaginibacter polytrichastri</name>
    <dbReference type="NCBI Taxonomy" id="1302689"/>
    <lineage>
        <taxon>Bacteria</taxon>
        <taxon>Pseudomonadati</taxon>
        <taxon>Bacteroidota</taxon>
        <taxon>Sphingobacteriia</taxon>
        <taxon>Sphingobacteriales</taxon>
        <taxon>Sphingobacteriaceae</taxon>
        <taxon>Mucilaginibacter</taxon>
    </lineage>
</organism>
<dbReference type="InterPro" id="IPR041229">
    <property type="entry name" value="HEPN_Apea"/>
</dbReference>